<organism evidence="1 2">
    <name type="scientific">Paenibacillus pasadenensis</name>
    <dbReference type="NCBI Taxonomy" id="217090"/>
    <lineage>
        <taxon>Bacteria</taxon>
        <taxon>Bacillati</taxon>
        <taxon>Bacillota</taxon>
        <taxon>Bacilli</taxon>
        <taxon>Bacillales</taxon>
        <taxon>Paenibacillaceae</taxon>
        <taxon>Paenibacillus</taxon>
    </lineage>
</organism>
<proteinExistence type="predicted"/>
<accession>A0A2N5N9X7</accession>
<dbReference type="Proteomes" id="UP000234789">
    <property type="component" value="Unassembled WGS sequence"/>
</dbReference>
<gene>
    <name evidence="1" type="ORF">B8V81_1314</name>
</gene>
<keyword evidence="2" id="KW-1185">Reference proteome</keyword>
<dbReference type="EMBL" id="NFEZ01000003">
    <property type="protein sequence ID" value="PLT47090.1"/>
    <property type="molecule type" value="Genomic_DNA"/>
</dbReference>
<protein>
    <submittedName>
        <fullName evidence="1">Uncharacterized protein</fullName>
    </submittedName>
</protein>
<evidence type="ECO:0000313" key="2">
    <source>
        <dbReference type="Proteomes" id="UP000234789"/>
    </source>
</evidence>
<name>A0A2N5N9X7_9BACL</name>
<comment type="caution">
    <text evidence="1">The sequence shown here is derived from an EMBL/GenBank/DDBJ whole genome shotgun (WGS) entry which is preliminary data.</text>
</comment>
<sequence length="45" mass="5114">MIYNEFYTKIIIENQMRMTFLAADPVRAGTMHANTRLTASGGKYS</sequence>
<reference evidence="1 2" key="1">
    <citation type="submission" date="2017-05" db="EMBL/GenBank/DDBJ databases">
        <title>Functional genome analysis of Paenibacillus pasadenensis strain R16: insights on endophytic life style and antifungal activity.</title>
        <authorList>
            <person name="Passera A."/>
            <person name="Marcolungo L."/>
            <person name="Casati P."/>
            <person name="Brasca M."/>
            <person name="Quaglino F."/>
            <person name="Delledonne M."/>
        </authorList>
    </citation>
    <scope>NUCLEOTIDE SEQUENCE [LARGE SCALE GENOMIC DNA]</scope>
    <source>
        <strain evidence="1 2">R16</strain>
    </source>
</reference>
<dbReference type="AlphaFoldDB" id="A0A2N5N9X7"/>
<evidence type="ECO:0000313" key="1">
    <source>
        <dbReference type="EMBL" id="PLT47090.1"/>
    </source>
</evidence>